<dbReference type="PROSITE" id="PS50026">
    <property type="entry name" value="EGF_3"/>
    <property type="match status" value="1"/>
</dbReference>
<dbReference type="SUPFAM" id="SSF57196">
    <property type="entry name" value="EGF/Laminin"/>
    <property type="match status" value="1"/>
</dbReference>
<dbReference type="AlphaFoldDB" id="A0A0R3S8S0"/>
<sequence length="225" mass="25521">LKNGPCKAGGRCEQLSTTDPLDYMCHCPPGYTGKNCENPPSEPYWASWSEWSPCHWPKPAEACFKRAYQECTRQCIVHAPGQICLGPSRRIRYRDNEAVTQSLSTEHRKNLELAFALCEIGPTAAMANQTLDEALLRQPMDDIGALDDWANEGPEEATYILLPGVFRHLNQTALSAVNLPTFMDLVYLTGWIFACILGVSLIYIWFYLIRMWILKYFEAYSSELV</sequence>
<reference evidence="4" key="1">
    <citation type="submission" date="2017-02" db="UniProtKB">
        <authorList>
            <consortium name="WormBaseParasite"/>
        </authorList>
    </citation>
    <scope>IDENTIFICATION</scope>
</reference>
<dbReference type="STRING" id="6216.A0A0R3S8S0"/>
<dbReference type="PROSITE" id="PS01186">
    <property type="entry name" value="EGF_2"/>
    <property type="match status" value="1"/>
</dbReference>
<evidence type="ECO:0000256" key="1">
    <source>
        <dbReference type="PROSITE-ProRule" id="PRU00076"/>
    </source>
</evidence>
<keyword evidence="2" id="KW-0812">Transmembrane</keyword>
<organism evidence="4">
    <name type="scientific">Hymenolepis diminuta</name>
    <name type="common">Rat tapeworm</name>
    <dbReference type="NCBI Taxonomy" id="6216"/>
    <lineage>
        <taxon>Eukaryota</taxon>
        <taxon>Metazoa</taxon>
        <taxon>Spiralia</taxon>
        <taxon>Lophotrochozoa</taxon>
        <taxon>Platyhelminthes</taxon>
        <taxon>Cestoda</taxon>
        <taxon>Eucestoda</taxon>
        <taxon>Cyclophyllidea</taxon>
        <taxon>Hymenolepididae</taxon>
        <taxon>Hymenolepis</taxon>
    </lineage>
</organism>
<proteinExistence type="predicted"/>
<feature type="domain" description="EGF-like" evidence="3">
    <location>
        <begin position="1"/>
        <end position="37"/>
    </location>
</feature>
<feature type="transmembrane region" description="Helical" evidence="2">
    <location>
        <begin position="185"/>
        <end position="208"/>
    </location>
</feature>
<dbReference type="CDD" id="cd00054">
    <property type="entry name" value="EGF_CA"/>
    <property type="match status" value="1"/>
</dbReference>
<keyword evidence="2" id="KW-0472">Membrane</keyword>
<dbReference type="InterPro" id="IPR000742">
    <property type="entry name" value="EGF"/>
</dbReference>
<evidence type="ECO:0000313" key="4">
    <source>
        <dbReference type="WBParaSite" id="HDID_0000057001-mRNA-1"/>
    </source>
</evidence>
<accession>A0A0R3S8S0</accession>
<keyword evidence="1" id="KW-0245">EGF-like domain</keyword>
<keyword evidence="2" id="KW-1133">Transmembrane helix</keyword>
<comment type="caution">
    <text evidence="1">Lacks conserved residue(s) required for the propagation of feature annotation.</text>
</comment>
<keyword evidence="1" id="KW-1015">Disulfide bond</keyword>
<name>A0A0R3S8S0_HYMDI</name>
<feature type="disulfide bond" evidence="1">
    <location>
        <begin position="27"/>
        <end position="36"/>
    </location>
</feature>
<dbReference type="WBParaSite" id="HDID_0000057001-mRNA-1">
    <property type="protein sequence ID" value="HDID_0000057001-mRNA-1"/>
    <property type="gene ID" value="HDID_0000057001"/>
</dbReference>
<dbReference type="PROSITE" id="PS00022">
    <property type="entry name" value="EGF_1"/>
    <property type="match status" value="1"/>
</dbReference>
<protein>
    <submittedName>
        <fullName evidence="4">EGF-like domain-containing protein</fullName>
    </submittedName>
</protein>
<dbReference type="Pfam" id="PF00008">
    <property type="entry name" value="EGF"/>
    <property type="match status" value="1"/>
</dbReference>
<dbReference type="Gene3D" id="2.10.25.10">
    <property type="entry name" value="Laminin"/>
    <property type="match status" value="1"/>
</dbReference>
<evidence type="ECO:0000259" key="3">
    <source>
        <dbReference type="PROSITE" id="PS50026"/>
    </source>
</evidence>
<evidence type="ECO:0000256" key="2">
    <source>
        <dbReference type="SAM" id="Phobius"/>
    </source>
</evidence>